<comment type="caution">
    <text evidence="1">The sequence shown here is derived from an EMBL/GenBank/DDBJ whole genome shotgun (WGS) entry which is preliminary data.</text>
</comment>
<protein>
    <submittedName>
        <fullName evidence="1">Uncharacterized protein</fullName>
    </submittedName>
</protein>
<dbReference type="RefSeq" id="WP_146521190.1">
    <property type="nucleotide sequence ID" value="NZ_CP151726.1"/>
</dbReference>
<sequence>MSMVQTRNDAMVSDLTEQIAKSHVVDYLVRCGTTVDSAMETARKIVSKLLAGPPVARNSELLRSALTMAIDEVATQGIAVKGVFVSTPTEVYRAMEPAKQYRLIGTSKLRRGRLTLQLAGSQASDANGAR</sequence>
<evidence type="ECO:0000313" key="1">
    <source>
        <dbReference type="EMBL" id="TWU02967.1"/>
    </source>
</evidence>
<dbReference type="AlphaFoldDB" id="A0A5C6AU13"/>
<dbReference type="Proteomes" id="UP000320176">
    <property type="component" value="Unassembled WGS sequence"/>
</dbReference>
<gene>
    <name evidence="1" type="ORF">Pla52n_40560</name>
</gene>
<keyword evidence="2" id="KW-1185">Reference proteome</keyword>
<reference evidence="1 2" key="1">
    <citation type="submission" date="2019-02" db="EMBL/GenBank/DDBJ databases">
        <title>Deep-cultivation of Planctomycetes and their phenomic and genomic characterization uncovers novel biology.</title>
        <authorList>
            <person name="Wiegand S."/>
            <person name="Jogler M."/>
            <person name="Boedeker C."/>
            <person name="Pinto D."/>
            <person name="Vollmers J."/>
            <person name="Rivas-Marin E."/>
            <person name="Kohn T."/>
            <person name="Peeters S.H."/>
            <person name="Heuer A."/>
            <person name="Rast P."/>
            <person name="Oberbeckmann S."/>
            <person name="Bunk B."/>
            <person name="Jeske O."/>
            <person name="Meyerdierks A."/>
            <person name="Storesund J.E."/>
            <person name="Kallscheuer N."/>
            <person name="Luecker S."/>
            <person name="Lage O.M."/>
            <person name="Pohl T."/>
            <person name="Merkel B.J."/>
            <person name="Hornburger P."/>
            <person name="Mueller R.-W."/>
            <person name="Bruemmer F."/>
            <person name="Labrenz M."/>
            <person name="Spormann A.M."/>
            <person name="Op Den Camp H."/>
            <person name="Overmann J."/>
            <person name="Amann R."/>
            <person name="Jetten M.S.M."/>
            <person name="Mascher T."/>
            <person name="Medema M.H."/>
            <person name="Devos D.P."/>
            <person name="Kaster A.-K."/>
            <person name="Ovreas L."/>
            <person name="Rohde M."/>
            <person name="Galperin M.Y."/>
            <person name="Jogler C."/>
        </authorList>
    </citation>
    <scope>NUCLEOTIDE SEQUENCE [LARGE SCALE GENOMIC DNA]</scope>
    <source>
        <strain evidence="1 2">Pla52n</strain>
    </source>
</reference>
<name>A0A5C6AU13_9BACT</name>
<proteinExistence type="predicted"/>
<accession>A0A5C6AU13</accession>
<evidence type="ECO:0000313" key="2">
    <source>
        <dbReference type="Proteomes" id="UP000320176"/>
    </source>
</evidence>
<dbReference type="EMBL" id="SJPN01000004">
    <property type="protein sequence ID" value="TWU02967.1"/>
    <property type="molecule type" value="Genomic_DNA"/>
</dbReference>
<organism evidence="1 2">
    <name type="scientific">Stieleria varia</name>
    <dbReference type="NCBI Taxonomy" id="2528005"/>
    <lineage>
        <taxon>Bacteria</taxon>
        <taxon>Pseudomonadati</taxon>
        <taxon>Planctomycetota</taxon>
        <taxon>Planctomycetia</taxon>
        <taxon>Pirellulales</taxon>
        <taxon>Pirellulaceae</taxon>
        <taxon>Stieleria</taxon>
    </lineage>
</organism>